<dbReference type="AlphaFoldDB" id="A0A1F7U9B6"/>
<evidence type="ECO:0000259" key="9">
    <source>
        <dbReference type="PROSITE" id="PS50112"/>
    </source>
</evidence>
<dbReference type="InterPro" id="IPR000700">
    <property type="entry name" value="PAS-assoc_C"/>
</dbReference>
<dbReference type="PANTHER" id="PTHR43711">
    <property type="entry name" value="TWO-COMPONENT HISTIDINE KINASE"/>
    <property type="match status" value="1"/>
</dbReference>
<keyword evidence="7" id="KW-0472">Membrane</keyword>
<dbReference type="NCBIfam" id="TIGR00229">
    <property type="entry name" value="sensory_box"/>
    <property type="match status" value="1"/>
</dbReference>
<proteinExistence type="predicted"/>
<gene>
    <name evidence="11" type="ORF">A3C96_03790</name>
</gene>
<keyword evidence="5" id="KW-0418">Kinase</keyword>
<dbReference type="CDD" id="cd00130">
    <property type="entry name" value="PAS"/>
    <property type="match status" value="1"/>
</dbReference>
<dbReference type="CDD" id="cd00075">
    <property type="entry name" value="HATPase"/>
    <property type="match status" value="1"/>
</dbReference>
<dbReference type="PANTHER" id="PTHR43711:SF31">
    <property type="entry name" value="HISTIDINE KINASE"/>
    <property type="match status" value="1"/>
</dbReference>
<dbReference type="InterPro" id="IPR005467">
    <property type="entry name" value="His_kinase_dom"/>
</dbReference>
<dbReference type="PROSITE" id="PS50112">
    <property type="entry name" value="PAS"/>
    <property type="match status" value="1"/>
</dbReference>
<keyword evidence="3" id="KW-0597">Phosphoprotein</keyword>
<evidence type="ECO:0000256" key="4">
    <source>
        <dbReference type="ARBA" id="ARBA00022679"/>
    </source>
</evidence>
<dbReference type="FunFam" id="3.30.565.10:FF:000006">
    <property type="entry name" value="Sensor histidine kinase WalK"/>
    <property type="match status" value="1"/>
</dbReference>
<dbReference type="InterPro" id="IPR003661">
    <property type="entry name" value="HisK_dim/P_dom"/>
</dbReference>
<dbReference type="Proteomes" id="UP000177088">
    <property type="component" value="Unassembled WGS sequence"/>
</dbReference>
<reference evidence="11 12" key="1">
    <citation type="journal article" date="2016" name="Nat. Commun.">
        <title>Thousands of microbial genomes shed light on interconnected biogeochemical processes in an aquifer system.</title>
        <authorList>
            <person name="Anantharaman K."/>
            <person name="Brown C.T."/>
            <person name="Hug L.A."/>
            <person name="Sharon I."/>
            <person name="Castelle C.J."/>
            <person name="Probst A.J."/>
            <person name="Thomas B.C."/>
            <person name="Singh A."/>
            <person name="Wilkins M.J."/>
            <person name="Karaoz U."/>
            <person name="Brodie E.L."/>
            <person name="Williams K.H."/>
            <person name="Hubbard S.S."/>
            <person name="Banfield J.F."/>
        </authorList>
    </citation>
    <scope>NUCLEOTIDE SEQUENCE [LARGE SCALE GENOMIC DNA]</scope>
</reference>
<evidence type="ECO:0000313" key="11">
    <source>
        <dbReference type="EMBL" id="OGL74388.1"/>
    </source>
</evidence>
<sequence length="543" mass="61266">MMAFAFVLSFSIIGGAKPYGYPLLPALFLLFLLGVWFVVSEFFLKRGKVLPIRVQFWIDEFLYISLQAAIIYVTGGHESFVFLPLLVLAAVSASFYYPKSMAVTNLIIVLAVMVGFHADSLSADFWKEWPLLLVEIAILSYVALTTNEVISANKDKDRHYSAQLETAVRKATQDLEVSSRQNALLLNSVNEGIFGLDLEGRHTFVNPAAAKLLGYEIEELRGKPSHRTWHHSRPDGSSFPPEECPIYQAYKKGITQKGEEYFWRKDGTGFYAEFISTPILADGKIVGATVFFGDISERKAAEARKREADELRNRFIQIVSHQLRTPLTAIRWNFEALLNNETEKLTAAQREIVRVSYEASTEVINRIRDMLTAMDVEERRVALTLEKAPLEGLLKSVMDERRKRCVLEKKEGACEYQPLQAILPPVAVDPHKIREVFEKLLDNAYSYTPEDGHVTARLFRADGYARFEITDTGIGIPASEQQFIFKRFYRASNAFSAKPDASGLGLYIAKHYVELHGGRIGFESQEGEGTTFWFELPLAGTKA</sequence>
<dbReference type="CDD" id="cd00082">
    <property type="entry name" value="HisKA"/>
    <property type="match status" value="1"/>
</dbReference>
<dbReference type="InterPro" id="IPR000014">
    <property type="entry name" value="PAS"/>
</dbReference>
<keyword evidence="7" id="KW-1133">Transmembrane helix</keyword>
<dbReference type="PRINTS" id="PR00344">
    <property type="entry name" value="BCTRLSENSOR"/>
</dbReference>
<dbReference type="PROSITE" id="PS50113">
    <property type="entry name" value="PAC"/>
    <property type="match status" value="1"/>
</dbReference>
<keyword evidence="4" id="KW-0808">Transferase</keyword>
<comment type="catalytic activity">
    <reaction evidence="1">
        <text>ATP + protein L-histidine = ADP + protein N-phospho-L-histidine.</text>
        <dbReference type="EC" id="2.7.13.3"/>
    </reaction>
</comment>
<evidence type="ECO:0000259" key="8">
    <source>
        <dbReference type="PROSITE" id="PS50109"/>
    </source>
</evidence>
<dbReference type="SUPFAM" id="SSF47384">
    <property type="entry name" value="Homodimeric domain of signal transducing histidine kinase"/>
    <property type="match status" value="1"/>
</dbReference>
<accession>A0A1F7U9B6</accession>
<dbReference type="SMART" id="SM00387">
    <property type="entry name" value="HATPase_c"/>
    <property type="match status" value="1"/>
</dbReference>
<feature type="domain" description="PAS" evidence="9">
    <location>
        <begin position="178"/>
        <end position="223"/>
    </location>
</feature>
<evidence type="ECO:0000256" key="5">
    <source>
        <dbReference type="ARBA" id="ARBA00022777"/>
    </source>
</evidence>
<dbReference type="EMBL" id="MGEA01000027">
    <property type="protein sequence ID" value="OGL74388.1"/>
    <property type="molecule type" value="Genomic_DNA"/>
</dbReference>
<dbReference type="InterPro" id="IPR035965">
    <property type="entry name" value="PAS-like_dom_sf"/>
</dbReference>
<dbReference type="SMART" id="SM00388">
    <property type="entry name" value="HisKA"/>
    <property type="match status" value="1"/>
</dbReference>
<evidence type="ECO:0000256" key="1">
    <source>
        <dbReference type="ARBA" id="ARBA00000085"/>
    </source>
</evidence>
<protein>
    <recommendedName>
        <fullName evidence="2">histidine kinase</fullName>
        <ecNumber evidence="2">2.7.13.3</ecNumber>
    </recommendedName>
</protein>
<organism evidence="11 12">
    <name type="scientific">Candidatus Uhrbacteria bacterium RIFCSPHIGHO2_02_FULL_60_10</name>
    <dbReference type="NCBI Taxonomy" id="1802392"/>
    <lineage>
        <taxon>Bacteria</taxon>
        <taxon>Candidatus Uhriibacteriota</taxon>
    </lineage>
</organism>
<dbReference type="InterPro" id="IPR050736">
    <property type="entry name" value="Sensor_HK_Regulatory"/>
</dbReference>
<dbReference type="Pfam" id="PF02518">
    <property type="entry name" value="HATPase_c"/>
    <property type="match status" value="1"/>
</dbReference>
<feature type="transmembrane region" description="Helical" evidence="7">
    <location>
        <begin position="56"/>
        <end position="74"/>
    </location>
</feature>
<evidence type="ECO:0000256" key="2">
    <source>
        <dbReference type="ARBA" id="ARBA00012438"/>
    </source>
</evidence>
<dbReference type="Pfam" id="PF00512">
    <property type="entry name" value="HisKA"/>
    <property type="match status" value="1"/>
</dbReference>
<feature type="transmembrane region" description="Helical" evidence="7">
    <location>
        <begin position="80"/>
        <end position="97"/>
    </location>
</feature>
<evidence type="ECO:0000256" key="6">
    <source>
        <dbReference type="ARBA" id="ARBA00023012"/>
    </source>
</evidence>
<dbReference type="SUPFAM" id="SSF55785">
    <property type="entry name" value="PYP-like sensor domain (PAS domain)"/>
    <property type="match status" value="1"/>
</dbReference>
<evidence type="ECO:0000256" key="7">
    <source>
        <dbReference type="SAM" id="Phobius"/>
    </source>
</evidence>
<dbReference type="Pfam" id="PF13426">
    <property type="entry name" value="PAS_9"/>
    <property type="match status" value="1"/>
</dbReference>
<feature type="domain" description="Histidine kinase" evidence="8">
    <location>
        <begin position="318"/>
        <end position="540"/>
    </location>
</feature>
<dbReference type="SMART" id="SM00091">
    <property type="entry name" value="PAS"/>
    <property type="match status" value="1"/>
</dbReference>
<comment type="caution">
    <text evidence="11">The sequence shown here is derived from an EMBL/GenBank/DDBJ whole genome shotgun (WGS) entry which is preliminary data.</text>
</comment>
<evidence type="ECO:0000313" key="12">
    <source>
        <dbReference type="Proteomes" id="UP000177088"/>
    </source>
</evidence>
<feature type="transmembrane region" description="Helical" evidence="7">
    <location>
        <begin position="104"/>
        <end position="123"/>
    </location>
</feature>
<name>A0A1F7U9B6_9BACT</name>
<feature type="domain" description="PAC" evidence="10">
    <location>
        <begin position="256"/>
        <end position="307"/>
    </location>
</feature>
<evidence type="ECO:0000259" key="10">
    <source>
        <dbReference type="PROSITE" id="PS50113"/>
    </source>
</evidence>
<dbReference type="GO" id="GO:0000155">
    <property type="term" value="F:phosphorelay sensor kinase activity"/>
    <property type="evidence" value="ECO:0007669"/>
    <property type="project" value="InterPro"/>
</dbReference>
<dbReference type="InterPro" id="IPR003594">
    <property type="entry name" value="HATPase_dom"/>
</dbReference>
<keyword evidence="6" id="KW-0902">Two-component regulatory system</keyword>
<dbReference type="InterPro" id="IPR036890">
    <property type="entry name" value="HATPase_C_sf"/>
</dbReference>
<dbReference type="InterPro" id="IPR036097">
    <property type="entry name" value="HisK_dim/P_sf"/>
</dbReference>
<dbReference type="InterPro" id="IPR004358">
    <property type="entry name" value="Sig_transdc_His_kin-like_C"/>
</dbReference>
<dbReference type="Gene3D" id="3.30.565.10">
    <property type="entry name" value="Histidine kinase-like ATPase, C-terminal domain"/>
    <property type="match status" value="1"/>
</dbReference>
<evidence type="ECO:0000256" key="3">
    <source>
        <dbReference type="ARBA" id="ARBA00022553"/>
    </source>
</evidence>
<dbReference type="SUPFAM" id="SSF55874">
    <property type="entry name" value="ATPase domain of HSP90 chaperone/DNA topoisomerase II/histidine kinase"/>
    <property type="match status" value="1"/>
</dbReference>
<dbReference type="PROSITE" id="PS50109">
    <property type="entry name" value="HIS_KIN"/>
    <property type="match status" value="1"/>
</dbReference>
<keyword evidence="7" id="KW-0812">Transmembrane</keyword>
<dbReference type="Gene3D" id="1.10.287.130">
    <property type="match status" value="1"/>
</dbReference>
<dbReference type="EC" id="2.7.13.3" evidence="2"/>
<feature type="transmembrane region" description="Helical" evidence="7">
    <location>
        <begin position="26"/>
        <end position="44"/>
    </location>
</feature>
<dbReference type="Gene3D" id="3.30.450.20">
    <property type="entry name" value="PAS domain"/>
    <property type="match status" value="1"/>
</dbReference>